<reference evidence="1" key="2">
    <citation type="submission" date="2025-09" db="UniProtKB">
        <authorList>
            <consortium name="EnsemblPlants"/>
        </authorList>
    </citation>
    <scope>IDENTIFICATION</scope>
</reference>
<evidence type="ECO:0000313" key="1">
    <source>
        <dbReference type="EnsemblPlants" id="AVESA.00010b.r2.2DG0356430.1.CDS"/>
    </source>
</evidence>
<proteinExistence type="predicted"/>
<name>A0ACD5V256_AVESA</name>
<keyword evidence="2" id="KW-1185">Reference proteome</keyword>
<accession>A0ACD5V256</accession>
<sequence length="342" mass="36873">MGASPAVRSYPDIGARAFGPKGRFAVSLIMYVELHLVAIGFLILEGDNLDKLFPDTSLSLSLGPAGILVVSGRHLFILLVSILVLPTTWLTNLSVLAYVSGSGVLSSLLLVFCVLWAALVDGVGFHGKGTTILMLNLTGLPTALGLYTFCYAGHPIFPTLCNSMTEREKFSKVLVICFVACTLNYGSMAILGYLMYGDEVESQVTLNLPQGKISSKLAIYTALINPFPKYALMVTPLATAIEEKLISSNKRAMNILIRTFIVISTVIIALIVPFFGPLMALVGSLLCVMASILLPCICYLKIFGTARCTRAEVVLIIMIIIFGFLLAASGTYSSLQKIIHEF</sequence>
<dbReference type="Proteomes" id="UP001732700">
    <property type="component" value="Chromosome 2D"/>
</dbReference>
<protein>
    <submittedName>
        <fullName evidence="1">Uncharacterized protein</fullName>
    </submittedName>
</protein>
<organism evidence="1 2">
    <name type="scientific">Avena sativa</name>
    <name type="common">Oat</name>
    <dbReference type="NCBI Taxonomy" id="4498"/>
    <lineage>
        <taxon>Eukaryota</taxon>
        <taxon>Viridiplantae</taxon>
        <taxon>Streptophyta</taxon>
        <taxon>Embryophyta</taxon>
        <taxon>Tracheophyta</taxon>
        <taxon>Spermatophyta</taxon>
        <taxon>Magnoliopsida</taxon>
        <taxon>Liliopsida</taxon>
        <taxon>Poales</taxon>
        <taxon>Poaceae</taxon>
        <taxon>BOP clade</taxon>
        <taxon>Pooideae</taxon>
        <taxon>Poodae</taxon>
        <taxon>Poeae</taxon>
        <taxon>Poeae Chloroplast Group 1 (Aveneae type)</taxon>
        <taxon>Aveninae</taxon>
        <taxon>Avena</taxon>
    </lineage>
</organism>
<dbReference type="EnsemblPlants" id="AVESA.00010b.r2.2DG0356430.1">
    <property type="protein sequence ID" value="AVESA.00010b.r2.2DG0356430.1.CDS"/>
    <property type="gene ID" value="AVESA.00010b.r2.2DG0356430"/>
</dbReference>
<reference evidence="1" key="1">
    <citation type="submission" date="2021-05" db="EMBL/GenBank/DDBJ databases">
        <authorList>
            <person name="Scholz U."/>
            <person name="Mascher M."/>
            <person name="Fiebig A."/>
        </authorList>
    </citation>
    <scope>NUCLEOTIDE SEQUENCE [LARGE SCALE GENOMIC DNA]</scope>
</reference>
<evidence type="ECO:0000313" key="2">
    <source>
        <dbReference type="Proteomes" id="UP001732700"/>
    </source>
</evidence>